<accession>A0AAV9UPM7</accession>
<dbReference type="Proteomes" id="UP001373714">
    <property type="component" value="Unassembled WGS sequence"/>
</dbReference>
<evidence type="ECO:0000256" key="1">
    <source>
        <dbReference type="SAM" id="SignalP"/>
    </source>
</evidence>
<dbReference type="EMBL" id="JAVHNS010000008">
    <property type="protein sequence ID" value="KAK6346164.1"/>
    <property type="molecule type" value="Genomic_DNA"/>
</dbReference>
<protein>
    <recommendedName>
        <fullName evidence="4">Secreted protein</fullName>
    </recommendedName>
</protein>
<keyword evidence="3" id="KW-1185">Reference proteome</keyword>
<evidence type="ECO:0000313" key="3">
    <source>
        <dbReference type="Proteomes" id="UP001373714"/>
    </source>
</evidence>
<reference evidence="2 3" key="1">
    <citation type="submission" date="2019-10" db="EMBL/GenBank/DDBJ databases">
        <authorList>
            <person name="Palmer J.M."/>
        </authorList>
    </citation>
    <scope>NUCLEOTIDE SEQUENCE [LARGE SCALE GENOMIC DNA]</scope>
    <source>
        <strain evidence="2 3">TWF730</strain>
    </source>
</reference>
<evidence type="ECO:0000313" key="2">
    <source>
        <dbReference type="EMBL" id="KAK6346164.1"/>
    </source>
</evidence>
<feature type="signal peptide" evidence="1">
    <location>
        <begin position="1"/>
        <end position="23"/>
    </location>
</feature>
<comment type="caution">
    <text evidence="2">The sequence shown here is derived from an EMBL/GenBank/DDBJ whole genome shotgun (WGS) entry which is preliminary data.</text>
</comment>
<organism evidence="2 3">
    <name type="scientific">Orbilia blumenaviensis</name>
    <dbReference type="NCBI Taxonomy" id="1796055"/>
    <lineage>
        <taxon>Eukaryota</taxon>
        <taxon>Fungi</taxon>
        <taxon>Dikarya</taxon>
        <taxon>Ascomycota</taxon>
        <taxon>Pezizomycotina</taxon>
        <taxon>Orbiliomycetes</taxon>
        <taxon>Orbiliales</taxon>
        <taxon>Orbiliaceae</taxon>
        <taxon>Orbilia</taxon>
    </lineage>
</organism>
<proteinExistence type="predicted"/>
<dbReference type="AlphaFoldDB" id="A0AAV9UPM7"/>
<keyword evidence="1" id="KW-0732">Signal</keyword>
<feature type="chain" id="PRO_5043900403" description="Secreted protein" evidence="1">
    <location>
        <begin position="24"/>
        <end position="209"/>
    </location>
</feature>
<evidence type="ECO:0008006" key="4">
    <source>
        <dbReference type="Google" id="ProtNLM"/>
    </source>
</evidence>
<name>A0AAV9UPM7_9PEZI</name>
<gene>
    <name evidence="2" type="ORF">TWF730_010496</name>
</gene>
<sequence length="209" mass="22238">MRAHSIISSGIIAVFSISGLVFAAPAASAAIEASPAVNTTPDEVHGLPVVPMAWHAPPTASDGTEIVLTGTIQDITPQFKELGLEASEKTSSNEPSLVKRYFKGRPVCTPQVGPLVGAQWKVIYNDGYKKLQQMAGWFCGAAPNTCSMAYCSSNSGVFLCNQRTTWIGLDCARVGMAAREVAGDCSRLGPYVAGLWRDTIGYTVEVHRC</sequence>